<reference evidence="2 3" key="1">
    <citation type="submission" date="2024-08" db="EMBL/GenBank/DDBJ databases">
        <title>Insights into the chromosomal genome structure of Flemingia macrophylla.</title>
        <authorList>
            <person name="Ding Y."/>
            <person name="Zhao Y."/>
            <person name="Bi W."/>
            <person name="Wu M."/>
            <person name="Zhao G."/>
            <person name="Gong Y."/>
            <person name="Li W."/>
            <person name="Zhang P."/>
        </authorList>
    </citation>
    <scope>NUCLEOTIDE SEQUENCE [LARGE SCALE GENOMIC DNA]</scope>
    <source>
        <strain evidence="2">DYQJB</strain>
        <tissue evidence="2">Leaf</tissue>
    </source>
</reference>
<feature type="region of interest" description="Disordered" evidence="1">
    <location>
        <begin position="1"/>
        <end position="20"/>
    </location>
</feature>
<dbReference type="AlphaFoldDB" id="A0ABD1NF52"/>
<evidence type="ECO:0000313" key="3">
    <source>
        <dbReference type="Proteomes" id="UP001603857"/>
    </source>
</evidence>
<dbReference type="Proteomes" id="UP001603857">
    <property type="component" value="Unassembled WGS sequence"/>
</dbReference>
<protein>
    <submittedName>
        <fullName evidence="2">Uncharacterized protein</fullName>
    </submittedName>
</protein>
<accession>A0ABD1NF52</accession>
<keyword evidence="3" id="KW-1185">Reference proteome</keyword>
<evidence type="ECO:0000256" key="1">
    <source>
        <dbReference type="SAM" id="MobiDB-lite"/>
    </source>
</evidence>
<gene>
    <name evidence="2" type="ORF">Fmac_000739</name>
</gene>
<proteinExistence type="predicted"/>
<comment type="caution">
    <text evidence="2">The sequence shown here is derived from an EMBL/GenBank/DDBJ whole genome shotgun (WGS) entry which is preliminary data.</text>
</comment>
<evidence type="ECO:0000313" key="2">
    <source>
        <dbReference type="EMBL" id="KAL2346739.1"/>
    </source>
</evidence>
<organism evidence="2 3">
    <name type="scientific">Flemingia macrophylla</name>
    <dbReference type="NCBI Taxonomy" id="520843"/>
    <lineage>
        <taxon>Eukaryota</taxon>
        <taxon>Viridiplantae</taxon>
        <taxon>Streptophyta</taxon>
        <taxon>Embryophyta</taxon>
        <taxon>Tracheophyta</taxon>
        <taxon>Spermatophyta</taxon>
        <taxon>Magnoliopsida</taxon>
        <taxon>eudicotyledons</taxon>
        <taxon>Gunneridae</taxon>
        <taxon>Pentapetalae</taxon>
        <taxon>rosids</taxon>
        <taxon>fabids</taxon>
        <taxon>Fabales</taxon>
        <taxon>Fabaceae</taxon>
        <taxon>Papilionoideae</taxon>
        <taxon>50 kb inversion clade</taxon>
        <taxon>NPAAA clade</taxon>
        <taxon>indigoferoid/millettioid clade</taxon>
        <taxon>Phaseoleae</taxon>
        <taxon>Flemingia</taxon>
    </lineage>
</organism>
<name>A0ABD1NF52_9FABA</name>
<sequence length="49" mass="5164">MCSSSTKSSTPTLSPSSISTSSSTVFHACVFASHFLQGDEAITYENTET</sequence>
<dbReference type="EMBL" id="JBGMDY010000001">
    <property type="protein sequence ID" value="KAL2346739.1"/>
    <property type="molecule type" value="Genomic_DNA"/>
</dbReference>